<dbReference type="InterPro" id="IPR013106">
    <property type="entry name" value="Ig_V-set"/>
</dbReference>
<dbReference type="InterPro" id="IPR037448">
    <property type="entry name" value="Zig-8"/>
</dbReference>
<dbReference type="EMBL" id="LNIX01000004">
    <property type="protein sequence ID" value="OXA55314.1"/>
    <property type="molecule type" value="Genomic_DNA"/>
</dbReference>
<feature type="domain" description="Ig-like" evidence="2">
    <location>
        <begin position="48"/>
        <end position="151"/>
    </location>
</feature>
<dbReference type="CDD" id="cd00096">
    <property type="entry name" value="Ig"/>
    <property type="match status" value="1"/>
</dbReference>
<protein>
    <submittedName>
        <fullName evidence="3">Limbic system-associated membrane protein</fullName>
    </submittedName>
</protein>
<dbReference type="InterPro" id="IPR013783">
    <property type="entry name" value="Ig-like_fold"/>
</dbReference>
<dbReference type="PROSITE" id="PS50835">
    <property type="entry name" value="IG_LIKE"/>
    <property type="match status" value="2"/>
</dbReference>
<gene>
    <name evidence="3" type="ORF">Fcan01_09155</name>
</gene>
<reference evidence="3 4" key="1">
    <citation type="submission" date="2015-12" db="EMBL/GenBank/DDBJ databases">
        <title>The genome of Folsomia candida.</title>
        <authorList>
            <person name="Faddeeva A."/>
            <person name="Derks M.F."/>
            <person name="Anvar Y."/>
            <person name="Smit S."/>
            <person name="Van Straalen N."/>
            <person name="Roelofs D."/>
        </authorList>
    </citation>
    <scope>NUCLEOTIDE SEQUENCE [LARGE SCALE GENOMIC DNA]</scope>
    <source>
        <strain evidence="3 4">VU population</strain>
        <tissue evidence="3">Whole body</tissue>
    </source>
</reference>
<dbReference type="AlphaFoldDB" id="A0A226EDU6"/>
<evidence type="ECO:0000313" key="4">
    <source>
        <dbReference type="Proteomes" id="UP000198287"/>
    </source>
</evidence>
<feature type="signal peptide" evidence="1">
    <location>
        <begin position="1"/>
        <end position="21"/>
    </location>
</feature>
<evidence type="ECO:0000313" key="3">
    <source>
        <dbReference type="EMBL" id="OXA55314.1"/>
    </source>
</evidence>
<evidence type="ECO:0000259" key="2">
    <source>
        <dbReference type="PROSITE" id="PS50835"/>
    </source>
</evidence>
<dbReference type="SMART" id="SM00409">
    <property type="entry name" value="IG"/>
    <property type="match status" value="2"/>
</dbReference>
<evidence type="ECO:0000256" key="1">
    <source>
        <dbReference type="SAM" id="SignalP"/>
    </source>
</evidence>
<dbReference type="InterPro" id="IPR003598">
    <property type="entry name" value="Ig_sub2"/>
</dbReference>
<comment type="caution">
    <text evidence="3">The sequence shown here is derived from an EMBL/GenBank/DDBJ whole genome shotgun (WGS) entry which is preliminary data.</text>
</comment>
<name>A0A226EDU6_FOLCA</name>
<accession>A0A226EDU6</accession>
<dbReference type="SMART" id="SM00408">
    <property type="entry name" value="IGc2"/>
    <property type="match status" value="2"/>
</dbReference>
<dbReference type="Pfam" id="PF13927">
    <property type="entry name" value="Ig_3"/>
    <property type="match status" value="1"/>
</dbReference>
<dbReference type="InterPro" id="IPR007110">
    <property type="entry name" value="Ig-like_dom"/>
</dbReference>
<dbReference type="InterPro" id="IPR003599">
    <property type="entry name" value="Ig_sub"/>
</dbReference>
<dbReference type="GO" id="GO:0032589">
    <property type="term" value="C:neuron projection membrane"/>
    <property type="evidence" value="ECO:0007669"/>
    <property type="project" value="TreeGrafter"/>
</dbReference>
<dbReference type="GO" id="GO:0050808">
    <property type="term" value="P:synapse organization"/>
    <property type="evidence" value="ECO:0007669"/>
    <property type="project" value="TreeGrafter"/>
</dbReference>
<dbReference type="SUPFAM" id="SSF48726">
    <property type="entry name" value="Immunoglobulin"/>
    <property type="match status" value="2"/>
</dbReference>
<dbReference type="PANTHER" id="PTHR23279">
    <property type="entry name" value="DEFECTIVE PROBOSCIS EXTENSION RESPONSE DPR -RELATED"/>
    <property type="match status" value="1"/>
</dbReference>
<keyword evidence="1" id="KW-0732">Signal</keyword>
<feature type="domain" description="Ig-like" evidence="2">
    <location>
        <begin position="155"/>
        <end position="241"/>
    </location>
</feature>
<organism evidence="3 4">
    <name type="scientific">Folsomia candida</name>
    <name type="common">Springtail</name>
    <dbReference type="NCBI Taxonomy" id="158441"/>
    <lineage>
        <taxon>Eukaryota</taxon>
        <taxon>Metazoa</taxon>
        <taxon>Ecdysozoa</taxon>
        <taxon>Arthropoda</taxon>
        <taxon>Hexapoda</taxon>
        <taxon>Collembola</taxon>
        <taxon>Entomobryomorpha</taxon>
        <taxon>Isotomoidea</taxon>
        <taxon>Isotomidae</taxon>
        <taxon>Proisotominae</taxon>
        <taxon>Folsomia</taxon>
    </lineage>
</organism>
<dbReference type="Gene3D" id="2.60.40.10">
    <property type="entry name" value="Immunoglobulins"/>
    <property type="match status" value="2"/>
</dbReference>
<dbReference type="PANTHER" id="PTHR23279:SF3">
    <property type="entry name" value="DEFECTIVE PROBOSCIS EXTENSION RESPONSE 18"/>
    <property type="match status" value="1"/>
</dbReference>
<proteinExistence type="predicted"/>
<dbReference type="STRING" id="158441.A0A226EDU6"/>
<dbReference type="OMA" id="THDPYPF"/>
<dbReference type="OrthoDB" id="6354602at2759"/>
<sequence length="297" mass="32704">MMAGLFLWGVWFLMLLPSGHPSYSTLLPMIIDYDSEEDTTTSTAEPLPFFSPDNPTNITVHLGSTAFLHCKVTLLNDKTVSWVKQSGEGDGQVKLLTFGLHTYSQDTRLSINFEQPDDWKLRIQGVEKADGGAYACQVSSHPPQAMGVNLTVIVPKISLVDDLGRKMTDKYYNSGSTVELRCVITHLPPTYSILWRHNNLTLNYDASRGGISVKTTMRKEGAVSVLYIANAKQNDSGPYTCALGGLTYNTILVHVMAGETPAAMQHSNHAVNNHPHQNPIIFSLFSSLTLILTLPDH</sequence>
<dbReference type="Pfam" id="PF07686">
    <property type="entry name" value="V-set"/>
    <property type="match status" value="1"/>
</dbReference>
<dbReference type="Proteomes" id="UP000198287">
    <property type="component" value="Unassembled WGS sequence"/>
</dbReference>
<dbReference type="InterPro" id="IPR036179">
    <property type="entry name" value="Ig-like_dom_sf"/>
</dbReference>
<feature type="chain" id="PRO_5013347864" evidence="1">
    <location>
        <begin position="22"/>
        <end position="297"/>
    </location>
</feature>
<keyword evidence="4" id="KW-1185">Reference proteome</keyword>